<gene>
    <name evidence="7" type="primary">deoC</name>
    <name evidence="8" type="ORF">HNQ47_001135</name>
</gene>
<dbReference type="InterPro" id="IPR011343">
    <property type="entry name" value="DeoC"/>
</dbReference>
<comment type="similarity">
    <text evidence="1 7">Belongs to the DeoC/FbaB aldolase family. DeoC type 1 subfamily.</text>
</comment>
<feature type="active site" description="Proton donor/acceptor" evidence="7">
    <location>
        <position position="92"/>
    </location>
</feature>
<accession>A0A7W8FWZ1</accession>
<dbReference type="SUPFAM" id="SSF51569">
    <property type="entry name" value="Aldolase"/>
    <property type="match status" value="1"/>
</dbReference>
<evidence type="ECO:0000256" key="1">
    <source>
        <dbReference type="ARBA" id="ARBA00010936"/>
    </source>
</evidence>
<dbReference type="Gene3D" id="3.20.20.70">
    <property type="entry name" value="Aldolase class I"/>
    <property type="match status" value="1"/>
</dbReference>
<dbReference type="Proteomes" id="UP000539953">
    <property type="component" value="Unassembled WGS sequence"/>
</dbReference>
<dbReference type="GO" id="GO:0004139">
    <property type="term" value="F:deoxyribose-phosphate aldolase activity"/>
    <property type="evidence" value="ECO:0007669"/>
    <property type="project" value="UniProtKB-UniRule"/>
</dbReference>
<evidence type="ECO:0000313" key="9">
    <source>
        <dbReference type="Proteomes" id="UP000539953"/>
    </source>
</evidence>
<keyword evidence="4 7" id="KW-0704">Schiff base</keyword>
<dbReference type="PIRSF" id="PIRSF001357">
    <property type="entry name" value="DeoC"/>
    <property type="match status" value="1"/>
</dbReference>
<feature type="active site" description="Proton donor/acceptor" evidence="7">
    <location>
        <position position="185"/>
    </location>
</feature>
<evidence type="ECO:0000256" key="6">
    <source>
        <dbReference type="ARBA" id="ARBA00056337"/>
    </source>
</evidence>
<dbReference type="Pfam" id="PF01791">
    <property type="entry name" value="DeoC"/>
    <property type="match status" value="1"/>
</dbReference>
<comment type="catalytic activity">
    <reaction evidence="5 7">
        <text>2-deoxy-D-ribose 5-phosphate = D-glyceraldehyde 3-phosphate + acetaldehyde</text>
        <dbReference type="Rhea" id="RHEA:12821"/>
        <dbReference type="ChEBI" id="CHEBI:15343"/>
        <dbReference type="ChEBI" id="CHEBI:59776"/>
        <dbReference type="ChEBI" id="CHEBI:62877"/>
        <dbReference type="EC" id="4.1.2.4"/>
    </reaction>
</comment>
<protein>
    <recommendedName>
        <fullName evidence="7">Deoxyribose-phosphate aldolase</fullName>
        <shortName evidence="7">DERA</shortName>
        <ecNumber evidence="7">4.1.2.4</ecNumber>
    </recommendedName>
    <alternativeName>
        <fullName evidence="7">2-deoxy-D-ribose 5-phosphate aldolase</fullName>
    </alternativeName>
    <alternativeName>
        <fullName evidence="7">Phosphodeoxyriboaldolase</fullName>
        <shortName evidence="7">Deoxyriboaldolase</shortName>
    </alternativeName>
</protein>
<dbReference type="InterPro" id="IPR028581">
    <property type="entry name" value="DeoC_typeI"/>
</dbReference>
<sequence length="224" mass="24249">MKTQTVAHMIDHTYLKAFATQDILQKLCDEAKAMHTASVAVSSAWTPFCHEQLKGTGVHVTSVVAFPLGQGGLDAKKYEVMDAIAKGADEVDYVLDIGRVKMQDHAYIENEMRTLTTIVHNAGKKIKVILETCYLEPSEIQWVCKIAVDVRPDFVKTSTGFGTGGATVGAVRLMKDTVGDAVEVKASGGIRDWKTCKAMIDAGATRIGTSSGTKILEELEKENA</sequence>
<organism evidence="8 9">
    <name type="scientific">Catenisphaera adipataccumulans</name>
    <dbReference type="NCBI Taxonomy" id="700500"/>
    <lineage>
        <taxon>Bacteria</taxon>
        <taxon>Bacillati</taxon>
        <taxon>Bacillota</taxon>
        <taxon>Erysipelotrichia</taxon>
        <taxon>Erysipelotrichales</taxon>
        <taxon>Erysipelotrichaceae</taxon>
        <taxon>Catenisphaera</taxon>
    </lineage>
</organism>
<evidence type="ECO:0000256" key="4">
    <source>
        <dbReference type="ARBA" id="ARBA00023270"/>
    </source>
</evidence>
<dbReference type="FunFam" id="3.20.20.70:FF:000044">
    <property type="entry name" value="Deoxyribose-phosphate aldolase"/>
    <property type="match status" value="1"/>
</dbReference>
<dbReference type="InterPro" id="IPR002915">
    <property type="entry name" value="DeoC/FbaB/LacD_aldolase"/>
</dbReference>
<dbReference type="EC" id="4.1.2.4" evidence="7"/>
<name>A0A7W8FWZ1_9FIRM</name>
<dbReference type="EMBL" id="JACHHK010000003">
    <property type="protein sequence ID" value="MBB5183115.1"/>
    <property type="molecule type" value="Genomic_DNA"/>
</dbReference>
<dbReference type="RefSeq" id="WP_183328401.1">
    <property type="nucleotide sequence ID" value="NZ_JACHHK010000003.1"/>
</dbReference>
<dbReference type="NCBIfam" id="TIGR00126">
    <property type="entry name" value="deoC"/>
    <property type="match status" value="1"/>
</dbReference>
<keyword evidence="9" id="KW-1185">Reference proteome</keyword>
<dbReference type="GO" id="GO:0006018">
    <property type="term" value="P:2-deoxyribose 1-phosphate catabolic process"/>
    <property type="evidence" value="ECO:0007669"/>
    <property type="project" value="UniProtKB-UniRule"/>
</dbReference>
<feature type="active site" description="Schiff-base intermediate with acetaldehyde" evidence="7">
    <location>
        <position position="156"/>
    </location>
</feature>
<dbReference type="HAMAP" id="MF_00114">
    <property type="entry name" value="DeoC_type1"/>
    <property type="match status" value="1"/>
</dbReference>
<comment type="function">
    <text evidence="6 7">Catalyzes a reversible aldol reaction between acetaldehyde and D-glyceraldehyde 3-phosphate to generate 2-deoxy-D-ribose 5-phosphate.</text>
</comment>
<dbReference type="CDD" id="cd00959">
    <property type="entry name" value="DeoC"/>
    <property type="match status" value="1"/>
</dbReference>
<reference evidence="8 9" key="1">
    <citation type="submission" date="2020-08" db="EMBL/GenBank/DDBJ databases">
        <title>Genomic Encyclopedia of Type Strains, Phase IV (KMG-IV): sequencing the most valuable type-strain genomes for metagenomic binning, comparative biology and taxonomic classification.</title>
        <authorList>
            <person name="Goeker M."/>
        </authorList>
    </citation>
    <scope>NUCLEOTIDE SEQUENCE [LARGE SCALE GENOMIC DNA]</scope>
    <source>
        <strain evidence="8 9">DSM 25799</strain>
    </source>
</reference>
<comment type="pathway">
    <text evidence="7">Carbohydrate degradation; 2-deoxy-D-ribose 1-phosphate degradation; D-glyceraldehyde 3-phosphate and acetaldehyde from 2-deoxy-alpha-D-ribose 1-phosphate: step 2/2.</text>
</comment>
<evidence type="ECO:0000256" key="5">
    <source>
        <dbReference type="ARBA" id="ARBA00048791"/>
    </source>
</evidence>
<comment type="caution">
    <text evidence="8">The sequence shown here is derived from an EMBL/GenBank/DDBJ whole genome shotgun (WGS) entry which is preliminary data.</text>
</comment>
<keyword evidence="3 7" id="KW-0456">Lyase</keyword>
<dbReference type="SMART" id="SM01133">
    <property type="entry name" value="DeoC"/>
    <property type="match status" value="1"/>
</dbReference>
<dbReference type="PANTHER" id="PTHR10889:SF1">
    <property type="entry name" value="DEOXYRIBOSE-PHOSPHATE ALDOLASE"/>
    <property type="match status" value="1"/>
</dbReference>
<dbReference type="GO" id="GO:0005737">
    <property type="term" value="C:cytoplasm"/>
    <property type="evidence" value="ECO:0007669"/>
    <property type="project" value="UniProtKB-SubCell"/>
</dbReference>
<dbReference type="GO" id="GO:0009264">
    <property type="term" value="P:deoxyribonucleotide catabolic process"/>
    <property type="evidence" value="ECO:0007669"/>
    <property type="project" value="UniProtKB-UniRule"/>
</dbReference>
<dbReference type="UniPathway" id="UPA00002">
    <property type="reaction ID" value="UER00468"/>
</dbReference>
<dbReference type="GO" id="GO:0016052">
    <property type="term" value="P:carbohydrate catabolic process"/>
    <property type="evidence" value="ECO:0007669"/>
    <property type="project" value="TreeGrafter"/>
</dbReference>
<keyword evidence="2 7" id="KW-0963">Cytoplasm</keyword>
<proteinExistence type="inferred from homology"/>
<evidence type="ECO:0000256" key="2">
    <source>
        <dbReference type="ARBA" id="ARBA00022490"/>
    </source>
</evidence>
<evidence type="ECO:0000313" key="8">
    <source>
        <dbReference type="EMBL" id="MBB5183115.1"/>
    </source>
</evidence>
<evidence type="ECO:0000256" key="7">
    <source>
        <dbReference type="HAMAP-Rule" id="MF_00114"/>
    </source>
</evidence>
<evidence type="ECO:0000256" key="3">
    <source>
        <dbReference type="ARBA" id="ARBA00023239"/>
    </source>
</evidence>
<dbReference type="InterPro" id="IPR013785">
    <property type="entry name" value="Aldolase_TIM"/>
</dbReference>
<dbReference type="AlphaFoldDB" id="A0A7W8FWZ1"/>
<comment type="subcellular location">
    <subcellularLocation>
        <location evidence="7">Cytoplasm</location>
    </subcellularLocation>
</comment>
<dbReference type="PANTHER" id="PTHR10889">
    <property type="entry name" value="DEOXYRIBOSE-PHOSPHATE ALDOLASE"/>
    <property type="match status" value="1"/>
</dbReference>